<name>A0A2P6FGP3_9PEZI</name>
<feature type="compositionally biased region" description="Basic and acidic residues" evidence="1">
    <location>
        <begin position="74"/>
        <end position="86"/>
    </location>
</feature>
<dbReference type="EMBL" id="KV441411">
    <property type="protein sequence ID" value="PQM43549.1"/>
    <property type="molecule type" value="Genomic_DNA"/>
</dbReference>
<evidence type="ECO:0000313" key="2">
    <source>
        <dbReference type="EMBL" id="PQM43549.1"/>
    </source>
</evidence>
<accession>A0A2P6FGP3</accession>
<dbReference type="Proteomes" id="UP000077154">
    <property type="component" value="Unassembled WGS sequence"/>
</dbReference>
<feature type="compositionally biased region" description="Basic and acidic residues" evidence="1">
    <location>
        <begin position="134"/>
        <end position="150"/>
    </location>
</feature>
<protein>
    <submittedName>
        <fullName evidence="2">Uncharacterized protein</fullName>
    </submittedName>
</protein>
<proteinExistence type="predicted"/>
<feature type="compositionally biased region" description="Low complexity" evidence="1">
    <location>
        <begin position="24"/>
        <end position="33"/>
    </location>
</feature>
<dbReference type="RefSeq" id="XP_024328857.1">
    <property type="nucleotide sequence ID" value="XM_024473089.1"/>
</dbReference>
<gene>
    <name evidence="2" type="ORF">VC83_09676</name>
</gene>
<feature type="region of interest" description="Disordered" evidence="1">
    <location>
        <begin position="24"/>
        <end position="150"/>
    </location>
</feature>
<feature type="compositionally biased region" description="Polar residues" evidence="1">
    <location>
        <begin position="118"/>
        <end position="128"/>
    </location>
</feature>
<evidence type="ECO:0000256" key="1">
    <source>
        <dbReference type="SAM" id="MobiDB-lite"/>
    </source>
</evidence>
<reference evidence="2" key="1">
    <citation type="submission" date="2016-03" db="EMBL/GenBank/DDBJ databases">
        <title>Updated assembly of Pseudogymnoascus destructans, the fungus causing white-nose syndrome of bats.</title>
        <authorList>
            <person name="Palmer J.M."/>
            <person name="Drees K.P."/>
            <person name="Foster J.T."/>
            <person name="Lindner D.L."/>
        </authorList>
    </citation>
    <scope>NUCLEOTIDE SEQUENCE [LARGE SCALE GENOMIC DNA]</scope>
    <source>
        <strain evidence="2">20631-21</strain>
    </source>
</reference>
<organism evidence="2">
    <name type="scientific">Pseudogymnoascus destructans</name>
    <dbReference type="NCBI Taxonomy" id="655981"/>
    <lineage>
        <taxon>Eukaryota</taxon>
        <taxon>Fungi</taxon>
        <taxon>Dikarya</taxon>
        <taxon>Ascomycota</taxon>
        <taxon>Pezizomycotina</taxon>
        <taxon>Leotiomycetes</taxon>
        <taxon>Thelebolales</taxon>
        <taxon>Thelebolaceae</taxon>
        <taxon>Pseudogymnoascus</taxon>
    </lineage>
</organism>
<dbReference type="GeneID" id="36292706"/>
<sequence>MEVVISGVIHQEEKGEAEYLLGLLTPETTPAPTAFRNRTLEPPQGALEAPTQANQGSSSLDELEESTSPPNHTTSEHATLDGEFATHHPANAHEVQPTTEARSPVEEVEAEEMLSQEVAESSTEQDTCMLQRKASIERKNRFIQHPDRRP</sequence>
<dbReference type="AlphaFoldDB" id="A0A2P6FGP3"/>